<organism evidence="1 2">
    <name type="scientific">Elysia crispata</name>
    <name type="common">lettuce slug</name>
    <dbReference type="NCBI Taxonomy" id="231223"/>
    <lineage>
        <taxon>Eukaryota</taxon>
        <taxon>Metazoa</taxon>
        <taxon>Spiralia</taxon>
        <taxon>Lophotrochozoa</taxon>
        <taxon>Mollusca</taxon>
        <taxon>Gastropoda</taxon>
        <taxon>Heterobranchia</taxon>
        <taxon>Euthyneura</taxon>
        <taxon>Panpulmonata</taxon>
        <taxon>Sacoglossa</taxon>
        <taxon>Placobranchoidea</taxon>
        <taxon>Plakobranchidae</taxon>
        <taxon>Elysia</taxon>
    </lineage>
</organism>
<gene>
    <name evidence="1" type="ORF">RRG08_057372</name>
</gene>
<evidence type="ECO:0000313" key="2">
    <source>
        <dbReference type="Proteomes" id="UP001283361"/>
    </source>
</evidence>
<proteinExistence type="predicted"/>
<keyword evidence="2" id="KW-1185">Reference proteome</keyword>
<sequence>MLIPPRSVLRTCFAIFEGGDAKAEPLALPTELARGKKRLGGSFAPSTTPSKGLIFKGVSFHSTRPSKVALCATFEGFALGTKVFTPSKVGMGPGGCPLPEGQRILRKGRLSKGSKTLGAGGALRHLEGFALASPLLRGEGGHGLRVSGDPGACPTILKANPKSPFEVEGVDLGFASKDLCGAGARPAPFICISIPPRRVLKHRRHPPLGDAKGLRRSLAPVGEQRIL</sequence>
<dbReference type="EMBL" id="JAWDGP010006072">
    <property type="protein sequence ID" value="KAK3747828.1"/>
    <property type="molecule type" value="Genomic_DNA"/>
</dbReference>
<reference evidence="1" key="1">
    <citation type="journal article" date="2023" name="G3 (Bethesda)">
        <title>A reference genome for the long-term kleptoplast-retaining sea slug Elysia crispata morphotype clarki.</title>
        <authorList>
            <person name="Eastman K.E."/>
            <person name="Pendleton A.L."/>
            <person name="Shaikh M.A."/>
            <person name="Suttiyut T."/>
            <person name="Ogas R."/>
            <person name="Tomko P."/>
            <person name="Gavelis G."/>
            <person name="Widhalm J.R."/>
            <person name="Wisecaver J.H."/>
        </authorList>
    </citation>
    <scope>NUCLEOTIDE SEQUENCE</scope>
    <source>
        <strain evidence="1">ECLA1</strain>
    </source>
</reference>
<dbReference type="AlphaFoldDB" id="A0AAE0YJI2"/>
<accession>A0AAE0YJI2</accession>
<evidence type="ECO:0000313" key="1">
    <source>
        <dbReference type="EMBL" id="KAK3747828.1"/>
    </source>
</evidence>
<comment type="caution">
    <text evidence="1">The sequence shown here is derived from an EMBL/GenBank/DDBJ whole genome shotgun (WGS) entry which is preliminary data.</text>
</comment>
<name>A0AAE0YJI2_9GAST</name>
<protein>
    <submittedName>
        <fullName evidence="1">Uncharacterized protein</fullName>
    </submittedName>
</protein>
<dbReference type="Proteomes" id="UP001283361">
    <property type="component" value="Unassembled WGS sequence"/>
</dbReference>